<accession>A0A0G1L404</accession>
<dbReference type="InterPro" id="IPR018094">
    <property type="entry name" value="Thymidylate_kinase"/>
</dbReference>
<reference evidence="3 4" key="1">
    <citation type="journal article" date="2015" name="Nature">
        <title>rRNA introns, odd ribosomes, and small enigmatic genomes across a large radiation of phyla.</title>
        <authorList>
            <person name="Brown C.T."/>
            <person name="Hug L.A."/>
            <person name="Thomas B.C."/>
            <person name="Sharon I."/>
            <person name="Castelle C.J."/>
            <person name="Singh A."/>
            <person name="Wilkins M.J."/>
            <person name="Williams K.H."/>
            <person name="Banfield J.F."/>
        </authorList>
    </citation>
    <scope>NUCLEOTIDE SEQUENCE [LARGE SCALE GENOMIC DNA]</scope>
</reference>
<comment type="caution">
    <text evidence="3">The sequence shown here is derived from an EMBL/GenBank/DDBJ whole genome shotgun (WGS) entry which is preliminary data.</text>
</comment>
<evidence type="ECO:0000313" key="3">
    <source>
        <dbReference type="EMBL" id="KKT90490.1"/>
    </source>
</evidence>
<dbReference type="InterPro" id="IPR027417">
    <property type="entry name" value="P-loop_NTPase"/>
</dbReference>
<dbReference type="GO" id="GO:0006233">
    <property type="term" value="P:dTDP biosynthetic process"/>
    <property type="evidence" value="ECO:0007669"/>
    <property type="project" value="InterPro"/>
</dbReference>
<keyword evidence="1" id="KW-0547">Nucleotide-binding</keyword>
<comment type="catalytic activity">
    <reaction evidence="1">
        <text>dTMP + ATP = dTDP + ADP</text>
        <dbReference type="Rhea" id="RHEA:13517"/>
        <dbReference type="ChEBI" id="CHEBI:30616"/>
        <dbReference type="ChEBI" id="CHEBI:58369"/>
        <dbReference type="ChEBI" id="CHEBI:63528"/>
        <dbReference type="ChEBI" id="CHEBI:456216"/>
        <dbReference type="EC" id="2.7.4.9"/>
    </reaction>
</comment>
<evidence type="ECO:0000313" key="4">
    <source>
        <dbReference type="Proteomes" id="UP000034368"/>
    </source>
</evidence>
<dbReference type="GO" id="GO:0005524">
    <property type="term" value="F:ATP binding"/>
    <property type="evidence" value="ECO:0007669"/>
    <property type="project" value="UniProtKB-UniRule"/>
</dbReference>
<feature type="binding site" evidence="1">
    <location>
        <begin position="15"/>
        <end position="22"/>
    </location>
    <ligand>
        <name>ATP</name>
        <dbReference type="ChEBI" id="CHEBI:30616"/>
    </ligand>
</feature>
<dbReference type="EC" id="2.7.4.9" evidence="1"/>
<keyword evidence="1" id="KW-0808">Transferase</keyword>
<dbReference type="InterPro" id="IPR039430">
    <property type="entry name" value="Thymidylate_kin-like_dom"/>
</dbReference>
<dbReference type="EMBL" id="LCKD01000001">
    <property type="protein sequence ID" value="KKT90490.1"/>
    <property type="molecule type" value="Genomic_DNA"/>
</dbReference>
<dbReference type="HAMAP" id="MF_00165">
    <property type="entry name" value="Thymidylate_kinase"/>
    <property type="match status" value="1"/>
</dbReference>
<dbReference type="GO" id="GO:0006235">
    <property type="term" value="P:dTTP biosynthetic process"/>
    <property type="evidence" value="ECO:0007669"/>
    <property type="project" value="UniProtKB-UniRule"/>
</dbReference>
<keyword evidence="1" id="KW-0067">ATP-binding</keyword>
<comment type="function">
    <text evidence="1">Phosphorylation of dTMP to form dTDP in both de novo and salvage pathways of dTTP synthesis.</text>
</comment>
<keyword evidence="1" id="KW-0545">Nucleotide biosynthesis</keyword>
<proteinExistence type="inferred from homology"/>
<dbReference type="Gene3D" id="3.40.50.300">
    <property type="entry name" value="P-loop containing nucleotide triphosphate hydrolases"/>
    <property type="match status" value="1"/>
</dbReference>
<comment type="similarity">
    <text evidence="1">Belongs to the thymidylate kinase family.</text>
</comment>
<protein>
    <recommendedName>
        <fullName evidence="1">Thymidylate kinase</fullName>
        <ecNumber evidence="1">2.7.4.9</ecNumber>
    </recommendedName>
    <alternativeName>
        <fullName evidence="1">dTMP kinase</fullName>
    </alternativeName>
</protein>
<evidence type="ECO:0000256" key="1">
    <source>
        <dbReference type="HAMAP-Rule" id="MF_00165"/>
    </source>
</evidence>
<dbReference type="Proteomes" id="UP000034368">
    <property type="component" value="Unassembled WGS sequence"/>
</dbReference>
<sequence>MIINPYPGTYFAFEGIDGCGKTTLVDMFLAWLGGIKHLSVRRTKEPDKNGLFGRRIYEDLSRPNGLHVTNPALFQGWYACDSLINIRDNVIPVISKKNGAVVSDRSRLSMIYGAKNIQEVYELLNVNNGILGVHFIWPDAIFVLDVSVEVAIDRLKRKGRTLDGHESEDKLKTARELYKLVANPPEDESSIRNDFPNCHLINAEREIDITLDDVLKIAVKILNRRGQLTTPPEA</sequence>
<dbReference type="SUPFAM" id="SSF52540">
    <property type="entry name" value="P-loop containing nucleoside triphosphate hydrolases"/>
    <property type="match status" value="1"/>
</dbReference>
<name>A0A0G1L404_9BACT</name>
<dbReference type="GO" id="GO:0004798">
    <property type="term" value="F:dTMP kinase activity"/>
    <property type="evidence" value="ECO:0007669"/>
    <property type="project" value="UniProtKB-UniRule"/>
</dbReference>
<organism evidence="3 4">
    <name type="scientific">Candidatus Yanofskybacteria bacterium GW2011_GWB1_45_11</name>
    <dbReference type="NCBI Taxonomy" id="1619026"/>
    <lineage>
        <taxon>Bacteria</taxon>
        <taxon>Candidatus Yanofskyibacteriota</taxon>
    </lineage>
</organism>
<gene>
    <name evidence="1" type="primary">tmk</name>
    <name evidence="3" type="ORF">UW90_C0001G0078</name>
</gene>
<keyword evidence="1" id="KW-0418">Kinase</keyword>
<feature type="domain" description="Thymidylate kinase-like" evidence="2">
    <location>
        <begin position="13"/>
        <end position="183"/>
    </location>
</feature>
<evidence type="ECO:0000259" key="2">
    <source>
        <dbReference type="Pfam" id="PF02223"/>
    </source>
</evidence>
<dbReference type="AlphaFoldDB" id="A0A0G1L404"/>
<dbReference type="Pfam" id="PF02223">
    <property type="entry name" value="Thymidylate_kin"/>
    <property type="match status" value="1"/>
</dbReference>